<dbReference type="HAMAP" id="MF_00518">
    <property type="entry name" value="Deacylase_Dtd"/>
    <property type="match status" value="1"/>
</dbReference>
<keyword evidence="2 3" id="KW-0378">Hydrolase</keyword>
<comment type="subunit">
    <text evidence="2">Homodimer.</text>
</comment>
<dbReference type="Pfam" id="PF02580">
    <property type="entry name" value="Tyr_Deacylase"/>
    <property type="match status" value="1"/>
</dbReference>
<keyword evidence="4" id="KW-1185">Reference proteome</keyword>
<dbReference type="GO" id="GO:0043908">
    <property type="term" value="F:Ser(Gly)-tRNA(Ala) hydrolase activity"/>
    <property type="evidence" value="ECO:0007669"/>
    <property type="project" value="UniProtKB-UniRule"/>
</dbReference>
<sequence length="146" mass="16478">MKCVVQRVDSCKVFIDDDVYSKIDKGVLVLFCAEKGDDYDKIKWFADKCTNLRIFSDENGKMSLSVKDIDGEMMIVSQFTLAGVVKKGRRPDFTGAMEPELAREFYEKFVEECKKVLGDDKIKTGVFAASMKLDILNNGPVTIILQ</sequence>
<dbReference type="PANTHER" id="PTHR10472:SF5">
    <property type="entry name" value="D-AMINOACYL-TRNA DEACYLASE 1"/>
    <property type="match status" value="1"/>
</dbReference>
<comment type="subcellular location">
    <subcellularLocation>
        <location evidence="2">Cytoplasm</location>
    </subcellularLocation>
</comment>
<comment type="domain">
    <text evidence="2">A Gly-cisPro motif from one monomer fits into the active site of the other monomer to allow specific chiral rejection of L-amino acids.</text>
</comment>
<evidence type="ECO:0000256" key="2">
    <source>
        <dbReference type="HAMAP-Rule" id="MF_00518"/>
    </source>
</evidence>
<accession>D3PE59</accession>
<dbReference type="RefSeq" id="WP_013008128.1">
    <property type="nucleotide sequence ID" value="NC_013939.1"/>
</dbReference>
<dbReference type="EMBL" id="AP011529">
    <property type="protein sequence ID" value="BAI80882.1"/>
    <property type="molecule type" value="Genomic_DNA"/>
</dbReference>
<gene>
    <name evidence="2 3" type="primary">dtd</name>
    <name evidence="3" type="ordered locus">DEFDS_1421</name>
</gene>
<keyword evidence="2" id="KW-0694">RNA-binding</keyword>
<dbReference type="GO" id="GO:0000049">
    <property type="term" value="F:tRNA binding"/>
    <property type="evidence" value="ECO:0007669"/>
    <property type="project" value="UniProtKB-UniRule"/>
</dbReference>
<proteinExistence type="inferred from homology"/>
<dbReference type="EC" id="3.1.1.96" evidence="2"/>
<dbReference type="HOGENOM" id="CLU_076901_1_0_0"/>
<organism evidence="3 4">
    <name type="scientific">Deferribacter desulfuricans (strain DSM 14783 / JCM 11476 / NBRC 101012 / SSM1)</name>
    <dbReference type="NCBI Taxonomy" id="639282"/>
    <lineage>
        <taxon>Bacteria</taxon>
        <taxon>Pseudomonadati</taxon>
        <taxon>Deferribacterota</taxon>
        <taxon>Deferribacteres</taxon>
        <taxon>Deferribacterales</taxon>
        <taxon>Deferribacteraceae</taxon>
        <taxon>Deferribacter</taxon>
    </lineage>
</organism>
<dbReference type="GO" id="GO:0106026">
    <property type="term" value="F:Gly-tRNA(Ala) deacylase activity"/>
    <property type="evidence" value="ECO:0007669"/>
    <property type="project" value="UniProtKB-UniRule"/>
</dbReference>
<dbReference type="EC" id="3.1.1.-" evidence="2"/>
<dbReference type="InterPro" id="IPR023509">
    <property type="entry name" value="DTD-like_sf"/>
</dbReference>
<dbReference type="OrthoDB" id="9801395at2"/>
<reference evidence="3 4" key="1">
    <citation type="journal article" date="2010" name="DNA Res.">
        <title>Bacterial lifestyle in a deep-sea hydrothermal vent chimney revealed by the genome sequence of the thermophilic bacterium Deferribacter desulfuricans SSM1.</title>
        <authorList>
            <person name="Takaki Y."/>
            <person name="Shimamura S."/>
            <person name="Nakagawa S."/>
            <person name="Fukuhara Y."/>
            <person name="Horikawa H."/>
            <person name="Ankai A."/>
            <person name="Harada T."/>
            <person name="Hosoyama A."/>
            <person name="Oguchi A."/>
            <person name="Fukui S."/>
            <person name="Fujita N."/>
            <person name="Takami H."/>
            <person name="Takai K."/>
        </authorList>
    </citation>
    <scope>NUCLEOTIDE SEQUENCE [LARGE SCALE GENOMIC DNA]</scope>
    <source>
        <strain evidence="4">DSM 14783 / JCM 11476 / NBRC 101012 / SSM1</strain>
    </source>
</reference>
<evidence type="ECO:0000313" key="3">
    <source>
        <dbReference type="EMBL" id="BAI80882.1"/>
    </source>
</evidence>
<dbReference type="AlphaFoldDB" id="D3PE59"/>
<feature type="short sequence motif" description="Gly-cisPro motif, important for rejection of L-amino acids" evidence="2">
    <location>
        <begin position="139"/>
        <end position="140"/>
    </location>
</feature>
<comment type="function">
    <text evidence="2">An aminoacyl-tRNA editing enzyme that deacylates mischarged D-aminoacyl-tRNAs. Also deacylates mischarged glycyl-tRNA(Ala), protecting cells against glycine mischarging by AlaRS. Acts via tRNA-based rather than protein-based catalysis; rejects L-amino acids rather than detecting D-amino acids in the active site. By recycling D-aminoacyl-tRNA to D-amino acids and free tRNA molecules, this enzyme counteracts the toxicity associated with the formation of D-aminoacyl-tRNA entities in vivo and helps enforce protein L-homochirality.</text>
</comment>
<dbReference type="GO" id="GO:0051500">
    <property type="term" value="F:D-tyrosyl-tRNA(Tyr) deacylase activity"/>
    <property type="evidence" value="ECO:0007669"/>
    <property type="project" value="TreeGrafter"/>
</dbReference>
<name>D3PE59_DEFDS</name>
<keyword evidence="2" id="KW-0820">tRNA-binding</keyword>
<dbReference type="GO" id="GO:0005737">
    <property type="term" value="C:cytoplasm"/>
    <property type="evidence" value="ECO:0007669"/>
    <property type="project" value="UniProtKB-SubCell"/>
</dbReference>
<evidence type="ECO:0000313" key="4">
    <source>
        <dbReference type="Proteomes" id="UP000001520"/>
    </source>
</evidence>
<dbReference type="Proteomes" id="UP000001520">
    <property type="component" value="Chromosome"/>
</dbReference>
<comment type="catalytic activity">
    <reaction evidence="2">
        <text>glycyl-tRNA(Ala) + H2O = tRNA(Ala) + glycine + H(+)</text>
        <dbReference type="Rhea" id="RHEA:53744"/>
        <dbReference type="Rhea" id="RHEA-COMP:9657"/>
        <dbReference type="Rhea" id="RHEA-COMP:13640"/>
        <dbReference type="ChEBI" id="CHEBI:15377"/>
        <dbReference type="ChEBI" id="CHEBI:15378"/>
        <dbReference type="ChEBI" id="CHEBI:57305"/>
        <dbReference type="ChEBI" id="CHEBI:78442"/>
        <dbReference type="ChEBI" id="CHEBI:78522"/>
    </reaction>
</comment>
<comment type="catalytic activity">
    <reaction evidence="2">
        <text>a D-aminoacyl-tRNA + H2O = a tRNA + a D-alpha-amino acid + H(+)</text>
        <dbReference type="Rhea" id="RHEA:13953"/>
        <dbReference type="Rhea" id="RHEA-COMP:10123"/>
        <dbReference type="Rhea" id="RHEA-COMP:10124"/>
        <dbReference type="ChEBI" id="CHEBI:15377"/>
        <dbReference type="ChEBI" id="CHEBI:15378"/>
        <dbReference type="ChEBI" id="CHEBI:59871"/>
        <dbReference type="ChEBI" id="CHEBI:78442"/>
        <dbReference type="ChEBI" id="CHEBI:79333"/>
        <dbReference type="EC" id="3.1.1.96"/>
    </reaction>
</comment>
<dbReference type="SUPFAM" id="SSF69500">
    <property type="entry name" value="DTD-like"/>
    <property type="match status" value="1"/>
</dbReference>
<comment type="similarity">
    <text evidence="1 2">Belongs to the DTD family.</text>
</comment>
<dbReference type="FunFam" id="3.50.80.10:FF:000001">
    <property type="entry name" value="D-aminoacyl-tRNA deacylase"/>
    <property type="match status" value="1"/>
</dbReference>
<protein>
    <recommendedName>
        <fullName evidence="2">D-aminoacyl-tRNA deacylase</fullName>
        <shortName evidence="2">DTD</shortName>
        <ecNumber evidence="2">3.1.1.96</ecNumber>
    </recommendedName>
    <alternativeName>
        <fullName evidence="2">Gly-tRNA(Ala) deacylase</fullName>
        <ecNumber evidence="2">3.1.1.-</ecNumber>
    </alternativeName>
</protein>
<dbReference type="Gene3D" id="3.50.80.10">
    <property type="entry name" value="D-tyrosyl-tRNA(Tyr) deacylase"/>
    <property type="match status" value="1"/>
</dbReference>
<dbReference type="eggNOG" id="COG1490">
    <property type="taxonomic scope" value="Bacteria"/>
</dbReference>
<dbReference type="KEGG" id="ddf:DEFDS_1421"/>
<dbReference type="NCBIfam" id="TIGR00256">
    <property type="entry name" value="D-aminoacyl-tRNA deacylase"/>
    <property type="match status" value="1"/>
</dbReference>
<dbReference type="PANTHER" id="PTHR10472">
    <property type="entry name" value="D-TYROSYL-TRNA TYR DEACYLASE"/>
    <property type="match status" value="1"/>
</dbReference>
<evidence type="ECO:0000256" key="1">
    <source>
        <dbReference type="ARBA" id="ARBA00009673"/>
    </source>
</evidence>
<dbReference type="GO" id="GO:0019478">
    <property type="term" value="P:D-amino acid catabolic process"/>
    <property type="evidence" value="ECO:0007669"/>
    <property type="project" value="UniProtKB-UniRule"/>
</dbReference>
<dbReference type="InterPro" id="IPR003732">
    <property type="entry name" value="Daa-tRNA_deacyls_DTD"/>
</dbReference>
<keyword evidence="2" id="KW-0963">Cytoplasm</keyword>
<dbReference type="STRING" id="639282.DEFDS_1421"/>